<name>A0A396H292_MEDTR</name>
<dbReference type="Gramene" id="rna42082">
    <property type="protein sequence ID" value="RHN47472.1"/>
    <property type="gene ID" value="gene42082"/>
</dbReference>
<evidence type="ECO:0008006" key="3">
    <source>
        <dbReference type="Google" id="ProtNLM"/>
    </source>
</evidence>
<dbReference type="EMBL" id="PSQE01000007">
    <property type="protein sequence ID" value="RHN47472.1"/>
    <property type="molecule type" value="Genomic_DNA"/>
</dbReference>
<proteinExistence type="predicted"/>
<organism evidence="2">
    <name type="scientific">Medicago truncatula</name>
    <name type="common">Barrel medic</name>
    <name type="synonym">Medicago tribuloides</name>
    <dbReference type="NCBI Taxonomy" id="3880"/>
    <lineage>
        <taxon>Eukaryota</taxon>
        <taxon>Viridiplantae</taxon>
        <taxon>Streptophyta</taxon>
        <taxon>Embryophyta</taxon>
        <taxon>Tracheophyta</taxon>
        <taxon>Spermatophyta</taxon>
        <taxon>Magnoliopsida</taxon>
        <taxon>eudicotyledons</taxon>
        <taxon>Gunneridae</taxon>
        <taxon>Pentapetalae</taxon>
        <taxon>rosids</taxon>
        <taxon>fabids</taxon>
        <taxon>Fabales</taxon>
        <taxon>Fabaceae</taxon>
        <taxon>Papilionoideae</taxon>
        <taxon>50 kb inversion clade</taxon>
        <taxon>NPAAA clade</taxon>
        <taxon>Hologalegina</taxon>
        <taxon>IRL clade</taxon>
        <taxon>Trifolieae</taxon>
        <taxon>Medicago</taxon>
    </lineage>
</organism>
<evidence type="ECO:0000256" key="1">
    <source>
        <dbReference type="SAM" id="Phobius"/>
    </source>
</evidence>
<evidence type="ECO:0000313" key="2">
    <source>
        <dbReference type="EMBL" id="RHN47472.1"/>
    </source>
</evidence>
<feature type="transmembrane region" description="Helical" evidence="1">
    <location>
        <begin position="6"/>
        <end position="22"/>
    </location>
</feature>
<gene>
    <name evidence="2" type="ORF">MtrunA17_Chr7g0253391</name>
</gene>
<dbReference type="Proteomes" id="UP000265566">
    <property type="component" value="Chromosome 7"/>
</dbReference>
<sequence length="67" mass="7573">MHYRYVTTGCIIKVIFVFLGGLKRYWGGLKSNLPDVMAIKRPNKIPNVAHVGRLLSIMASRRLSNSN</sequence>
<reference evidence="2" key="1">
    <citation type="journal article" date="2018" name="Nat. Plants">
        <title>Whole-genome landscape of Medicago truncatula symbiotic genes.</title>
        <authorList>
            <person name="Pecrix Y."/>
            <person name="Gamas P."/>
            <person name="Carrere S."/>
        </authorList>
    </citation>
    <scope>NUCLEOTIDE SEQUENCE</scope>
    <source>
        <tissue evidence="2">Leaves</tissue>
    </source>
</reference>
<keyword evidence="1" id="KW-0472">Membrane</keyword>
<keyword evidence="1" id="KW-1133">Transmembrane helix</keyword>
<protein>
    <recommendedName>
        <fullName evidence="3">Transmembrane protein</fullName>
    </recommendedName>
</protein>
<accession>A0A396H292</accession>
<comment type="caution">
    <text evidence="2">The sequence shown here is derived from an EMBL/GenBank/DDBJ whole genome shotgun (WGS) entry which is preliminary data.</text>
</comment>
<keyword evidence="1" id="KW-0812">Transmembrane</keyword>
<dbReference type="AlphaFoldDB" id="A0A396H292"/>